<name>A0A1G9RZW9_9ACTO</name>
<reference evidence="2 3" key="1">
    <citation type="submission" date="2016-10" db="EMBL/GenBank/DDBJ databases">
        <authorList>
            <person name="de Groot N.N."/>
        </authorList>
    </citation>
    <scope>NUCLEOTIDE SEQUENCE [LARGE SCALE GENOMIC DNA]</scope>
    <source>
        <strain evidence="2 3">KPR-7B</strain>
    </source>
</reference>
<dbReference type="EMBL" id="FNHU01000001">
    <property type="protein sequence ID" value="SDM28756.1"/>
    <property type="molecule type" value="Genomic_DNA"/>
</dbReference>
<evidence type="ECO:0000313" key="2">
    <source>
        <dbReference type="EMBL" id="SDM28756.1"/>
    </source>
</evidence>
<evidence type="ECO:0000256" key="1">
    <source>
        <dbReference type="SAM" id="MobiDB-lite"/>
    </source>
</evidence>
<dbReference type="RefSeq" id="WP_143008848.1">
    <property type="nucleotide sequence ID" value="NZ_FNHU01000001.1"/>
</dbReference>
<feature type="compositionally biased region" description="Basic residues" evidence="1">
    <location>
        <begin position="179"/>
        <end position="193"/>
    </location>
</feature>
<dbReference type="AlphaFoldDB" id="A0A1G9RZW9"/>
<organism evidence="2 3">
    <name type="scientific">Actinomyces ruminicola</name>
    <dbReference type="NCBI Taxonomy" id="332524"/>
    <lineage>
        <taxon>Bacteria</taxon>
        <taxon>Bacillati</taxon>
        <taxon>Actinomycetota</taxon>
        <taxon>Actinomycetes</taxon>
        <taxon>Actinomycetales</taxon>
        <taxon>Actinomycetaceae</taxon>
        <taxon>Actinomyces</taxon>
    </lineage>
</organism>
<proteinExistence type="predicted"/>
<dbReference type="OrthoDB" id="3252729at2"/>
<protein>
    <submittedName>
        <fullName evidence="2">Uncharacterized protein</fullName>
    </submittedName>
</protein>
<gene>
    <name evidence="2" type="ORF">SAMN04487766_101229</name>
</gene>
<sequence length="193" mass="22042">MAWLETQPMRRFEVAAAPRDAVRFVIDHLAPQGFSLEPWDLDSVLAERGPWTGVVLREGSEATTFLADYLTEVFPFVLVLPWIRRQHGRLRLAVLARPVDGRTAASELICWHFSLNSGTFWSRPEYFAIDVMEGLTEPLRAAGLLLAGPAKPSSWKTWKTLPTDHPLHPKQWRAISKEARRRGRRHQGRTRPS</sequence>
<feature type="region of interest" description="Disordered" evidence="1">
    <location>
        <begin position="158"/>
        <end position="193"/>
    </location>
</feature>
<evidence type="ECO:0000313" key="3">
    <source>
        <dbReference type="Proteomes" id="UP000199671"/>
    </source>
</evidence>
<dbReference type="Proteomes" id="UP000199671">
    <property type="component" value="Unassembled WGS sequence"/>
</dbReference>
<accession>A0A1G9RZW9</accession>